<reference evidence="2" key="1">
    <citation type="submission" date="2018-05" db="EMBL/GenBank/DDBJ databases">
        <authorList>
            <person name="Lanie J.A."/>
            <person name="Ng W.-L."/>
            <person name="Kazmierczak K.M."/>
            <person name="Andrzejewski T.M."/>
            <person name="Davidsen T.M."/>
            <person name="Wayne K.J."/>
            <person name="Tettelin H."/>
            <person name="Glass J.I."/>
            <person name="Rusch D."/>
            <person name="Podicherti R."/>
            <person name="Tsui H.-C.T."/>
            <person name="Winkler M.E."/>
        </authorList>
    </citation>
    <scope>NUCLEOTIDE SEQUENCE</scope>
</reference>
<sequence length="96" mass="10762">VRGKWQPPLWLAILYFSPTGYCLLPLRPVAGRTQDGTKTVFMADAVDSLIQTVPALPAFAIKQIFLSVRMCGQRSERDTDEAHPHPAREQLAEQSR</sequence>
<name>A0A382DAK4_9ZZZZ</name>
<dbReference type="EMBL" id="UINC01038139">
    <property type="protein sequence ID" value="SVB34701.1"/>
    <property type="molecule type" value="Genomic_DNA"/>
</dbReference>
<feature type="non-terminal residue" evidence="2">
    <location>
        <position position="1"/>
    </location>
</feature>
<dbReference type="AlphaFoldDB" id="A0A382DAK4"/>
<gene>
    <name evidence="2" type="ORF">METZ01_LOCUS187555</name>
</gene>
<evidence type="ECO:0000313" key="2">
    <source>
        <dbReference type="EMBL" id="SVB34701.1"/>
    </source>
</evidence>
<feature type="region of interest" description="Disordered" evidence="1">
    <location>
        <begin position="75"/>
        <end position="96"/>
    </location>
</feature>
<protein>
    <submittedName>
        <fullName evidence="2">Uncharacterized protein</fullName>
    </submittedName>
</protein>
<proteinExistence type="predicted"/>
<evidence type="ECO:0000256" key="1">
    <source>
        <dbReference type="SAM" id="MobiDB-lite"/>
    </source>
</evidence>
<organism evidence="2">
    <name type="scientific">marine metagenome</name>
    <dbReference type="NCBI Taxonomy" id="408172"/>
    <lineage>
        <taxon>unclassified sequences</taxon>
        <taxon>metagenomes</taxon>
        <taxon>ecological metagenomes</taxon>
    </lineage>
</organism>
<accession>A0A382DAK4</accession>
<feature type="non-terminal residue" evidence="2">
    <location>
        <position position="96"/>
    </location>
</feature>